<evidence type="ECO:0000259" key="1">
    <source>
        <dbReference type="Pfam" id="PF00535"/>
    </source>
</evidence>
<evidence type="ECO:0000313" key="2">
    <source>
        <dbReference type="EMBL" id="MBW3365094.1"/>
    </source>
</evidence>
<keyword evidence="3" id="KW-1185">Reference proteome</keyword>
<dbReference type="PANTHER" id="PTHR22916">
    <property type="entry name" value="GLYCOSYLTRANSFERASE"/>
    <property type="match status" value="1"/>
</dbReference>
<proteinExistence type="predicted"/>
<protein>
    <submittedName>
        <fullName evidence="2">Glycosyltransferase family 2 protein</fullName>
    </submittedName>
</protein>
<name>A0ABS6XBQ7_9BACT</name>
<dbReference type="InterPro" id="IPR001173">
    <property type="entry name" value="Glyco_trans_2-like"/>
</dbReference>
<sequence length="317" mass="36853">MFSIIIPLYNKESSIAKTLTSVLNQTFKEFEVLVIDDGSKDQSLSRVQTFSDYRIKVYSKANGGVSDARNYGIDRASYNYIAFLDADDGWDNNYLEEMEKLIAKYPDCGMYNCAYRRVKSNKIYSESPNIPDGIIQEYFKTTLTLNDMISWTSATIIKKEVFDSVGKFPVGMVSGEDCYMWSKVAIKYPVAFTQKIMATYNMMLSDAYLRVAKPDTCQESWYDLYNENDPYLNKFIATKAIENGLRHAWAGQKKKSKLIEQQFEFVKGFNDKYFNSRLKKLYYLNRLPYFAVKVLLLYKKLATLHFFEPRLLPVRLC</sequence>
<dbReference type="InterPro" id="IPR029044">
    <property type="entry name" value="Nucleotide-diphossugar_trans"/>
</dbReference>
<dbReference type="EMBL" id="JAHWXQ010000002">
    <property type="protein sequence ID" value="MBW3365094.1"/>
    <property type="molecule type" value="Genomic_DNA"/>
</dbReference>
<dbReference type="CDD" id="cd00761">
    <property type="entry name" value="Glyco_tranf_GTA_type"/>
    <property type="match status" value="1"/>
</dbReference>
<dbReference type="SUPFAM" id="SSF53448">
    <property type="entry name" value="Nucleotide-diphospho-sugar transferases"/>
    <property type="match status" value="1"/>
</dbReference>
<accession>A0ABS6XBQ7</accession>
<reference evidence="2 3" key="1">
    <citation type="submission" date="2021-07" db="EMBL/GenBank/DDBJ databases">
        <authorList>
            <person name="Kim M.K."/>
        </authorList>
    </citation>
    <scope>NUCLEOTIDE SEQUENCE [LARGE SCALE GENOMIC DNA]</scope>
    <source>
        <strain evidence="2 3">HLY7-15</strain>
    </source>
</reference>
<dbReference type="PANTHER" id="PTHR22916:SF3">
    <property type="entry name" value="UDP-GLCNAC:BETAGAL BETA-1,3-N-ACETYLGLUCOSAMINYLTRANSFERASE-LIKE PROTEIN 1"/>
    <property type="match status" value="1"/>
</dbReference>
<dbReference type="Gene3D" id="3.90.550.10">
    <property type="entry name" value="Spore Coat Polysaccharide Biosynthesis Protein SpsA, Chain A"/>
    <property type="match status" value="1"/>
</dbReference>
<gene>
    <name evidence="2" type="ORF">KYK27_08565</name>
</gene>
<comment type="caution">
    <text evidence="2">The sequence shown here is derived from an EMBL/GenBank/DDBJ whole genome shotgun (WGS) entry which is preliminary data.</text>
</comment>
<feature type="domain" description="Glycosyltransferase 2-like" evidence="1">
    <location>
        <begin position="3"/>
        <end position="164"/>
    </location>
</feature>
<dbReference type="Pfam" id="PF00535">
    <property type="entry name" value="Glycos_transf_2"/>
    <property type="match status" value="1"/>
</dbReference>
<evidence type="ECO:0000313" key="3">
    <source>
        <dbReference type="Proteomes" id="UP000774935"/>
    </source>
</evidence>
<dbReference type="Proteomes" id="UP000774935">
    <property type="component" value="Unassembled WGS sequence"/>
</dbReference>
<organism evidence="2 3">
    <name type="scientific">Pontibacter populi</name>
    <dbReference type="NCBI Taxonomy" id="890055"/>
    <lineage>
        <taxon>Bacteria</taxon>
        <taxon>Pseudomonadati</taxon>
        <taxon>Bacteroidota</taxon>
        <taxon>Cytophagia</taxon>
        <taxon>Cytophagales</taxon>
        <taxon>Hymenobacteraceae</taxon>
        <taxon>Pontibacter</taxon>
    </lineage>
</organism>